<organism evidence="1">
    <name type="scientific">Arundo donax</name>
    <name type="common">Giant reed</name>
    <name type="synonym">Donax arundinaceus</name>
    <dbReference type="NCBI Taxonomy" id="35708"/>
    <lineage>
        <taxon>Eukaryota</taxon>
        <taxon>Viridiplantae</taxon>
        <taxon>Streptophyta</taxon>
        <taxon>Embryophyta</taxon>
        <taxon>Tracheophyta</taxon>
        <taxon>Spermatophyta</taxon>
        <taxon>Magnoliopsida</taxon>
        <taxon>Liliopsida</taxon>
        <taxon>Poales</taxon>
        <taxon>Poaceae</taxon>
        <taxon>PACMAD clade</taxon>
        <taxon>Arundinoideae</taxon>
        <taxon>Arundineae</taxon>
        <taxon>Arundo</taxon>
    </lineage>
</organism>
<reference evidence="1" key="2">
    <citation type="journal article" date="2015" name="Data Brief">
        <title>Shoot transcriptome of the giant reed, Arundo donax.</title>
        <authorList>
            <person name="Barrero R.A."/>
            <person name="Guerrero F.D."/>
            <person name="Moolhuijzen P."/>
            <person name="Goolsby J.A."/>
            <person name="Tidwell J."/>
            <person name="Bellgard S.E."/>
            <person name="Bellgard M.I."/>
        </authorList>
    </citation>
    <scope>NUCLEOTIDE SEQUENCE</scope>
    <source>
        <tissue evidence="1">Shoot tissue taken approximately 20 cm above the soil surface</tissue>
    </source>
</reference>
<dbReference type="EMBL" id="GBRH01265731">
    <property type="protein sequence ID" value="JAD32164.1"/>
    <property type="molecule type" value="Transcribed_RNA"/>
</dbReference>
<accession>A0A0A8YYE8</accession>
<evidence type="ECO:0000313" key="1">
    <source>
        <dbReference type="EMBL" id="JAD32164.1"/>
    </source>
</evidence>
<name>A0A0A8YYE8_ARUDO</name>
<dbReference type="AlphaFoldDB" id="A0A0A8YYE8"/>
<proteinExistence type="predicted"/>
<reference evidence="1" key="1">
    <citation type="submission" date="2014-09" db="EMBL/GenBank/DDBJ databases">
        <authorList>
            <person name="Magalhaes I.L.F."/>
            <person name="Oliveira U."/>
            <person name="Santos F.R."/>
            <person name="Vidigal T.H.D.A."/>
            <person name="Brescovit A.D."/>
            <person name="Santos A.J."/>
        </authorList>
    </citation>
    <scope>NUCLEOTIDE SEQUENCE</scope>
    <source>
        <tissue evidence="1">Shoot tissue taken approximately 20 cm above the soil surface</tissue>
    </source>
</reference>
<protein>
    <submittedName>
        <fullName evidence="1">Uncharacterized protein</fullName>
    </submittedName>
</protein>
<sequence length="24" mass="2787">MPEGKMTRGFSFLQYHQNKLLSSS</sequence>